<sequence length="701" mass="79744">MNRLSRAEQSISLEPRVMDTLVYLAQHPGRPVSRDELLEKVWQRVVCEQSVNRNIAELRKALGDDSQAPRYIETIPKRGYRLIAEVSPLPVTAAATPRRHLRWVIVAAPLGLALAIGAIWWLPAEPSWNQTAQFQSLSALTEGSSETFDPAIDPAGRSIVYAQRAAAGERSHLFRIQADGAGLQQLTSADADDYSPDLSADALSIVFVRRSAGVCRIMLLTLDAEAKVRSERELLRCGESSDSRVIWAENDTSIAFTDRDSFATPYRVFLFDLNTGEKQQLTNPETNLAWDYKRKGAYRGYGDYWLARAPDRSGFLFARNFYGEETDVFEMKWRERKPIEVFEWGWQLGAFSYNASSDGLIYNDTPNSLVEHRFSDGDRQTLLQAESEIYAPVLGPAGDRLLHIVSQQRWQIWQRKLGDADEPGALIASSSHEYFGQYAHHSERLVFVSQRSGQPELWLREQDGQQRQLLRSPFWIEHKPLRWAPDDSAILLEVSNVLLSVDTADGTVRQHTPDSSTHLPEHWVASAPAWSRDGRHIYFASDRSGSWQIWRVSRELEYEWVADYGVKRLKAKLSDSDFQQITTRGGYSARESLDGQWLYFSKPHEHGLWRMPVTGGDEVLLIADFDADHRHHWEVHVDGIYYRPNTGNPSGIYRFDLEQKSSSLIAEDVPNQGRQFSLSADRSSLVFNRREGRGSQLYAAR</sequence>
<dbReference type="Gene3D" id="1.10.10.10">
    <property type="entry name" value="Winged helix-like DNA-binding domain superfamily/Winged helix DNA-binding domain"/>
    <property type="match status" value="1"/>
</dbReference>
<dbReference type="PANTHER" id="PTHR36842:SF1">
    <property type="entry name" value="PROTEIN TOLB"/>
    <property type="match status" value="1"/>
</dbReference>
<dbReference type="InterPro" id="IPR036388">
    <property type="entry name" value="WH-like_DNA-bd_sf"/>
</dbReference>
<dbReference type="SMART" id="SM00862">
    <property type="entry name" value="Trans_reg_C"/>
    <property type="match status" value="1"/>
</dbReference>
<keyword evidence="2 3" id="KW-0238">DNA-binding</keyword>
<name>A0AAW3ZRT1_9GAMM</name>
<dbReference type="GO" id="GO:0006355">
    <property type="term" value="P:regulation of DNA-templated transcription"/>
    <property type="evidence" value="ECO:0007669"/>
    <property type="project" value="InterPro"/>
</dbReference>
<dbReference type="Pfam" id="PF00486">
    <property type="entry name" value="Trans_reg_C"/>
    <property type="match status" value="1"/>
</dbReference>
<evidence type="ECO:0000256" key="1">
    <source>
        <dbReference type="ARBA" id="ARBA00009820"/>
    </source>
</evidence>
<reference evidence="6 7" key="1">
    <citation type="submission" date="2020-09" db="EMBL/GenBank/DDBJ databases">
        <title>Pseudoxanthomonas sp. CAU 1598 isolated from sand of Yaerae Beach.</title>
        <authorList>
            <person name="Kim W."/>
        </authorList>
    </citation>
    <scope>NUCLEOTIDE SEQUENCE [LARGE SCALE GENOMIC DNA]</scope>
    <source>
        <strain evidence="6 7">CAU 1598</strain>
    </source>
</reference>
<keyword evidence="4" id="KW-0812">Transmembrane</keyword>
<dbReference type="PROSITE" id="PS51755">
    <property type="entry name" value="OMPR_PHOB"/>
    <property type="match status" value="1"/>
</dbReference>
<gene>
    <name evidence="6" type="ORF">IFO71_14540</name>
</gene>
<dbReference type="CDD" id="cd00383">
    <property type="entry name" value="trans_reg_C"/>
    <property type="match status" value="1"/>
</dbReference>
<evidence type="ECO:0000256" key="2">
    <source>
        <dbReference type="ARBA" id="ARBA00023125"/>
    </source>
</evidence>
<evidence type="ECO:0000313" key="6">
    <source>
        <dbReference type="EMBL" id="MBD8526956.1"/>
    </source>
</evidence>
<dbReference type="InterPro" id="IPR011659">
    <property type="entry name" value="WD40"/>
</dbReference>
<evidence type="ECO:0000313" key="7">
    <source>
        <dbReference type="Proteomes" id="UP000613768"/>
    </source>
</evidence>
<dbReference type="InterPro" id="IPR001867">
    <property type="entry name" value="OmpR/PhoB-type_DNA-bd"/>
</dbReference>
<dbReference type="SUPFAM" id="SSF46894">
    <property type="entry name" value="C-terminal effector domain of the bipartite response regulators"/>
    <property type="match status" value="1"/>
</dbReference>
<proteinExistence type="inferred from homology"/>
<comment type="caution">
    <text evidence="6">The sequence shown here is derived from an EMBL/GenBank/DDBJ whole genome shotgun (WGS) entry which is preliminary data.</text>
</comment>
<organism evidence="6 7">
    <name type="scientific">Pseudomarimonas arenosa</name>
    <dbReference type="NCBI Taxonomy" id="2774145"/>
    <lineage>
        <taxon>Bacteria</taxon>
        <taxon>Pseudomonadati</taxon>
        <taxon>Pseudomonadota</taxon>
        <taxon>Gammaproteobacteria</taxon>
        <taxon>Lysobacterales</taxon>
        <taxon>Lysobacteraceae</taxon>
        <taxon>Pseudomarimonas</taxon>
    </lineage>
</organism>
<dbReference type="AlphaFoldDB" id="A0AAW3ZRT1"/>
<dbReference type="Pfam" id="PF07676">
    <property type="entry name" value="PD40"/>
    <property type="match status" value="1"/>
</dbReference>
<evidence type="ECO:0000259" key="5">
    <source>
        <dbReference type="PROSITE" id="PS51755"/>
    </source>
</evidence>
<protein>
    <submittedName>
        <fullName evidence="6">PD40 domain-containing protein</fullName>
    </submittedName>
</protein>
<dbReference type="Gene3D" id="2.120.10.30">
    <property type="entry name" value="TolB, C-terminal domain"/>
    <property type="match status" value="3"/>
</dbReference>
<feature type="domain" description="OmpR/PhoB-type" evidence="5">
    <location>
        <begin position="1"/>
        <end position="84"/>
    </location>
</feature>
<accession>A0AAW3ZRT1</accession>
<evidence type="ECO:0000256" key="3">
    <source>
        <dbReference type="PROSITE-ProRule" id="PRU01091"/>
    </source>
</evidence>
<dbReference type="InterPro" id="IPR011042">
    <property type="entry name" value="6-blade_b-propeller_TolB-like"/>
</dbReference>
<keyword evidence="4" id="KW-0472">Membrane</keyword>
<evidence type="ECO:0000256" key="4">
    <source>
        <dbReference type="SAM" id="Phobius"/>
    </source>
</evidence>
<comment type="similarity">
    <text evidence="1">Belongs to the TolB family.</text>
</comment>
<dbReference type="InterPro" id="IPR016032">
    <property type="entry name" value="Sig_transdc_resp-reg_C-effctor"/>
</dbReference>
<dbReference type="SUPFAM" id="SSF82171">
    <property type="entry name" value="DPP6 N-terminal domain-like"/>
    <property type="match status" value="2"/>
</dbReference>
<dbReference type="Proteomes" id="UP000613768">
    <property type="component" value="Unassembled WGS sequence"/>
</dbReference>
<dbReference type="GO" id="GO:0003677">
    <property type="term" value="F:DNA binding"/>
    <property type="evidence" value="ECO:0007669"/>
    <property type="project" value="UniProtKB-UniRule"/>
</dbReference>
<feature type="DNA-binding region" description="OmpR/PhoB-type" evidence="3">
    <location>
        <begin position="1"/>
        <end position="84"/>
    </location>
</feature>
<feature type="transmembrane region" description="Helical" evidence="4">
    <location>
        <begin position="103"/>
        <end position="122"/>
    </location>
</feature>
<dbReference type="RefSeq" id="WP_192030377.1">
    <property type="nucleotide sequence ID" value="NZ_JACYTR010000036.1"/>
</dbReference>
<dbReference type="PANTHER" id="PTHR36842">
    <property type="entry name" value="PROTEIN TOLB HOMOLOG"/>
    <property type="match status" value="1"/>
</dbReference>
<dbReference type="EMBL" id="JACYTR010000036">
    <property type="protein sequence ID" value="MBD8526956.1"/>
    <property type="molecule type" value="Genomic_DNA"/>
</dbReference>
<keyword evidence="4" id="KW-1133">Transmembrane helix</keyword>
<keyword evidence="7" id="KW-1185">Reference proteome</keyword>
<dbReference type="GO" id="GO:0000160">
    <property type="term" value="P:phosphorelay signal transduction system"/>
    <property type="evidence" value="ECO:0007669"/>
    <property type="project" value="InterPro"/>
</dbReference>